<keyword evidence="4" id="KW-0378">Hydrolase</keyword>
<dbReference type="InterPro" id="IPR038729">
    <property type="entry name" value="Rad50/SbcC_AAA"/>
</dbReference>
<dbReference type="GO" id="GO:0006302">
    <property type="term" value="P:double-strand break repair"/>
    <property type="evidence" value="ECO:0007669"/>
    <property type="project" value="InterPro"/>
</dbReference>
<dbReference type="GO" id="GO:0046872">
    <property type="term" value="F:metal ion binding"/>
    <property type="evidence" value="ECO:0007669"/>
    <property type="project" value="UniProtKB-UniRule"/>
</dbReference>
<dbReference type="PANTHER" id="PTHR32114:SF2">
    <property type="entry name" value="ABC TRANSPORTER ABCH.3"/>
    <property type="match status" value="1"/>
</dbReference>
<feature type="coiled-coil region" evidence="10">
    <location>
        <begin position="340"/>
        <end position="402"/>
    </location>
</feature>
<feature type="binding site" evidence="9">
    <location>
        <position position="420"/>
    </location>
    <ligand>
        <name>Zn(2+)</name>
        <dbReference type="ChEBI" id="CHEBI:29105"/>
    </ligand>
</feature>
<evidence type="ECO:0000256" key="8">
    <source>
        <dbReference type="ARBA" id="ARBA00023204"/>
    </source>
</evidence>
<proteinExistence type="predicted"/>
<keyword evidence="3" id="KW-0227">DNA damage</keyword>
<evidence type="ECO:0000256" key="3">
    <source>
        <dbReference type="ARBA" id="ARBA00022763"/>
    </source>
</evidence>
<dbReference type="PATRIC" id="fig|1550241.5.peg.1440"/>
<dbReference type="KEGG" id="thf:MA03_06950"/>
<keyword evidence="1 9" id="KW-0479">Metal-binding</keyword>
<evidence type="ECO:0000256" key="1">
    <source>
        <dbReference type="ARBA" id="ARBA00022723"/>
    </source>
</evidence>
<dbReference type="Gene3D" id="3.40.50.300">
    <property type="entry name" value="P-loop containing nucleotide triphosphate hydrolases"/>
    <property type="match status" value="2"/>
</dbReference>
<gene>
    <name evidence="12" type="ORF">MA03_06950</name>
</gene>
<dbReference type="Pfam" id="PF13476">
    <property type="entry name" value="AAA_23"/>
    <property type="match status" value="1"/>
</dbReference>
<dbReference type="STRING" id="1550241.MA03_06950"/>
<evidence type="ECO:0000313" key="12">
    <source>
        <dbReference type="EMBL" id="AKG39029.1"/>
    </source>
</evidence>
<dbReference type="SUPFAM" id="SSF75712">
    <property type="entry name" value="Rad50 coiled-coil Zn hook"/>
    <property type="match status" value="1"/>
</dbReference>
<organism evidence="12 13">
    <name type="scientific">Infirmifilum uzonense</name>
    <dbReference type="NCBI Taxonomy" id="1550241"/>
    <lineage>
        <taxon>Archaea</taxon>
        <taxon>Thermoproteota</taxon>
        <taxon>Thermoprotei</taxon>
        <taxon>Thermofilales</taxon>
        <taxon>Thermofilaceae</taxon>
        <taxon>Infirmifilum</taxon>
    </lineage>
</organism>
<dbReference type="GO" id="GO:0005524">
    <property type="term" value="F:ATP binding"/>
    <property type="evidence" value="ECO:0007669"/>
    <property type="project" value="UniProtKB-KW"/>
</dbReference>
<feature type="coiled-coil region" evidence="10">
    <location>
        <begin position="161"/>
        <end position="223"/>
    </location>
</feature>
<dbReference type="Proteomes" id="UP000067434">
    <property type="component" value="Chromosome"/>
</dbReference>
<keyword evidence="2" id="KW-0547">Nucleotide-binding</keyword>
<dbReference type="AlphaFoldDB" id="A0A0F7FII6"/>
<accession>A0A0F7FII6</accession>
<dbReference type="EMBL" id="CP009961">
    <property type="protein sequence ID" value="AKG39029.1"/>
    <property type="molecule type" value="Genomic_DNA"/>
</dbReference>
<evidence type="ECO:0000256" key="4">
    <source>
        <dbReference type="ARBA" id="ARBA00022801"/>
    </source>
</evidence>
<evidence type="ECO:0000313" key="13">
    <source>
        <dbReference type="Proteomes" id="UP000067434"/>
    </source>
</evidence>
<evidence type="ECO:0000256" key="5">
    <source>
        <dbReference type="ARBA" id="ARBA00022833"/>
    </source>
</evidence>
<name>A0A0F7FII6_9CREN</name>
<dbReference type="HOGENOM" id="CLU_004785_0_2_2"/>
<dbReference type="InterPro" id="IPR027417">
    <property type="entry name" value="P-loop_NTPase"/>
</dbReference>
<dbReference type="SUPFAM" id="SSF52540">
    <property type="entry name" value="P-loop containing nucleoside triphosphate hydrolases"/>
    <property type="match status" value="2"/>
</dbReference>
<reference evidence="12 13" key="1">
    <citation type="journal article" date="2015" name="Stand. Genomic Sci.">
        <title>Complete genome sequence of and proposal of Thermofilum uzonense sp. nov. a novel hyperthermophilic crenarchaeon and emended description of the genus Thermofilum.</title>
        <authorList>
            <person name="Toshchakov S.V."/>
            <person name="Korzhenkov A.A."/>
            <person name="Samarov N.I."/>
            <person name="Mazunin I.O."/>
            <person name="Mozhey O.I."/>
            <person name="Shmyr I.S."/>
            <person name="Derbikova K.S."/>
            <person name="Taranov E.A."/>
            <person name="Dominova I.N."/>
            <person name="Bonch-Osmolovskaya E.A."/>
            <person name="Patrushev M.V."/>
            <person name="Podosokorskaya O.A."/>
            <person name="Kublanov I.V."/>
        </authorList>
    </citation>
    <scope>NUCLEOTIDE SEQUENCE [LARGE SCALE GENOMIC DNA]</scope>
    <source>
        <strain evidence="12 13">1807-2</strain>
    </source>
</reference>
<evidence type="ECO:0000256" key="10">
    <source>
        <dbReference type="SAM" id="Coils"/>
    </source>
</evidence>
<dbReference type="PANTHER" id="PTHR32114">
    <property type="entry name" value="ABC TRANSPORTER ABCH.3"/>
    <property type="match status" value="1"/>
</dbReference>
<keyword evidence="7 10" id="KW-0175">Coiled coil</keyword>
<evidence type="ECO:0000256" key="7">
    <source>
        <dbReference type="ARBA" id="ARBA00023054"/>
    </source>
</evidence>
<dbReference type="PROSITE" id="PS51131">
    <property type="entry name" value="ZN_HOOK"/>
    <property type="match status" value="1"/>
</dbReference>
<sequence>MFEFPDGVTVVVGPVGSGKSSILSAIQFALYGFDFNTAMNLYQRESLINVECERAEVQLTLEVPGDGLYQVGRSLDRSGGRLRETVFLKTPQGDVVNGSVEVEAIIEELLGLDFQEFIRSVSLGYVLVHMLAYGRQASRSRALDILLGIRSIRAFYESLNPRRIKKEVDELRRNLEDLRREYSETEENYSRVKTRKRELESKKSELQKRLSDIQGQLKQLEEPVRNYLDLSRKIEDNKNYANRLREKIKHSPSELDPYRIMEEVEYVKRELRDVFEKLVVSQDYFNTLEKVQVSSENLHQTVALLEKLLDDAWRRYDRVWEAFQSSVNELEQRRGELRGLEKLLVELEPIISEYEEAEERLQELEAKYGTQEKLEKEFKKIEEELRENMKKLQQLKSIQQLKQSLAESALRRTSVTCPVCGSQIDSSIIDELRSELSQIAKQVLDYEKKIQENEKRLKELRALLEDIRGLKVTLVSREPDYDRYRDFIQRKEDLEEEIREDELVIKGKEHEYRSISAVLTSLDEKIGDLKRKLNEYSLSLEILKTEKEIAELEEQRKELEPYFTQYTKLKEEEKQATDALTKVEAELSALEESYVEQHLEELSREISGLESKISNLENLYVKLEKVRNTVRQILDKQRREKIEALNRRINEIIRKVYPSESIRSVELEIIEKYTRKGAPPASYYDIYVNTGSGRYKFNELLSDGQKTIVILSVLLAIYSQTRHKAGFIMLDEPLPNVDDEIKLAFLTTLAESEDIPQVIVTTQAEELTTKVSGINIIRLR</sequence>
<feature type="binding site" evidence="9">
    <location>
        <position position="417"/>
    </location>
    <ligand>
        <name>Zn(2+)</name>
        <dbReference type="ChEBI" id="CHEBI:29105"/>
    </ligand>
</feature>
<evidence type="ECO:0000259" key="11">
    <source>
        <dbReference type="PROSITE" id="PS51131"/>
    </source>
</evidence>
<protein>
    <recommendedName>
        <fullName evidence="11">Zinc-hook domain-containing protein</fullName>
    </recommendedName>
</protein>
<dbReference type="GO" id="GO:0016887">
    <property type="term" value="F:ATP hydrolysis activity"/>
    <property type="evidence" value="ECO:0007669"/>
    <property type="project" value="InterPro"/>
</dbReference>
<feature type="domain" description="Zinc-hook" evidence="11">
    <location>
        <begin position="371"/>
        <end position="472"/>
    </location>
</feature>
<keyword evidence="8" id="KW-0234">DNA repair</keyword>
<evidence type="ECO:0000256" key="9">
    <source>
        <dbReference type="PROSITE-ProRule" id="PRU00471"/>
    </source>
</evidence>
<keyword evidence="5 9" id="KW-0862">Zinc</keyword>
<evidence type="ECO:0000256" key="2">
    <source>
        <dbReference type="ARBA" id="ARBA00022741"/>
    </source>
</evidence>
<evidence type="ECO:0000256" key="6">
    <source>
        <dbReference type="ARBA" id="ARBA00022840"/>
    </source>
</evidence>
<keyword evidence="13" id="KW-1185">Reference proteome</keyword>
<feature type="coiled-coil region" evidence="10">
    <location>
        <begin position="429"/>
        <end position="636"/>
    </location>
</feature>
<dbReference type="InterPro" id="IPR013134">
    <property type="entry name" value="Zn_hook_RAD50"/>
</dbReference>
<dbReference type="Gene3D" id="1.10.287.510">
    <property type="entry name" value="Helix hairpin bin"/>
    <property type="match status" value="1"/>
</dbReference>
<keyword evidence="6" id="KW-0067">ATP-binding</keyword>